<dbReference type="OrthoDB" id="3542626at2"/>
<keyword evidence="7" id="KW-1015">Disulfide bond</keyword>
<proteinExistence type="inferred from homology"/>
<comment type="subunit">
    <text evidence="3">Homodimer.</text>
</comment>
<dbReference type="EMBL" id="VBUU01000031">
    <property type="protein sequence ID" value="TLG00363.1"/>
    <property type="molecule type" value="Genomic_DNA"/>
</dbReference>
<evidence type="ECO:0000313" key="11">
    <source>
        <dbReference type="Proteomes" id="UP000308349"/>
    </source>
</evidence>
<comment type="caution">
    <text evidence="10">The sequence shown here is derived from an EMBL/GenBank/DDBJ whole genome shotgun (WGS) entry which is preliminary data.</text>
</comment>
<dbReference type="Pfam" id="PF00720">
    <property type="entry name" value="SSI"/>
    <property type="match status" value="1"/>
</dbReference>
<dbReference type="SUPFAM" id="SSF55399">
    <property type="entry name" value="Subtilisin inhibitor"/>
    <property type="match status" value="1"/>
</dbReference>
<comment type="subcellular location">
    <subcellularLocation>
        <location evidence="1">Secreted</location>
    </subcellularLocation>
</comment>
<evidence type="ECO:0000256" key="5">
    <source>
        <dbReference type="ARBA" id="ARBA00022690"/>
    </source>
</evidence>
<dbReference type="InterPro" id="IPR000691">
    <property type="entry name" value="Prot_inh_I16_SSI"/>
</dbReference>
<evidence type="ECO:0000256" key="2">
    <source>
        <dbReference type="ARBA" id="ARBA00010472"/>
    </source>
</evidence>
<name>A0A5R8P852_9NOCA</name>
<evidence type="ECO:0000256" key="6">
    <source>
        <dbReference type="ARBA" id="ARBA00022900"/>
    </source>
</evidence>
<evidence type="ECO:0000256" key="3">
    <source>
        <dbReference type="ARBA" id="ARBA00011738"/>
    </source>
</evidence>
<evidence type="ECO:0000256" key="1">
    <source>
        <dbReference type="ARBA" id="ARBA00004613"/>
    </source>
</evidence>
<evidence type="ECO:0000256" key="8">
    <source>
        <dbReference type="RuleBase" id="RU003471"/>
    </source>
</evidence>
<dbReference type="GO" id="GO:0005576">
    <property type="term" value="C:extracellular region"/>
    <property type="evidence" value="ECO:0007669"/>
    <property type="project" value="UniProtKB-SubCell"/>
</dbReference>
<dbReference type="InterPro" id="IPR023549">
    <property type="entry name" value="Subtilisin_inhibitor"/>
</dbReference>
<keyword evidence="4" id="KW-0964">Secreted</keyword>
<reference evidence="10 11" key="1">
    <citation type="submission" date="2019-05" db="EMBL/GenBank/DDBJ databases">
        <title>Genomes sequences of two Nocardia cyriacigeorgica environmental isolates, type strains Nocardia asteroides ATCC 19247 and Nocardia cyriacigeorgica DSM 44484.</title>
        <authorList>
            <person name="Vautrin F."/>
            <person name="Bergeron E."/>
            <person name="Dubost A."/>
            <person name="Abrouk D."/>
            <person name="Rodriguez Nava V."/>
            <person name="Pujic P."/>
        </authorList>
    </citation>
    <scope>NUCLEOTIDE SEQUENCE [LARGE SCALE GENOMIC DNA]</scope>
    <source>
        <strain evidence="10 11">EML 1456</strain>
    </source>
</reference>
<feature type="domain" description="Subtilisin inhibitor" evidence="9">
    <location>
        <begin position="20"/>
        <end position="79"/>
    </location>
</feature>
<organism evidence="10 11">
    <name type="scientific">Nocardia cyriacigeorgica</name>
    <dbReference type="NCBI Taxonomy" id="135487"/>
    <lineage>
        <taxon>Bacteria</taxon>
        <taxon>Bacillati</taxon>
        <taxon>Actinomycetota</taxon>
        <taxon>Actinomycetes</taxon>
        <taxon>Mycobacteriales</taxon>
        <taxon>Nocardiaceae</taxon>
        <taxon>Nocardia</taxon>
    </lineage>
</organism>
<dbReference type="GO" id="GO:0004867">
    <property type="term" value="F:serine-type endopeptidase inhibitor activity"/>
    <property type="evidence" value="ECO:0007669"/>
    <property type="project" value="UniProtKB-KW"/>
</dbReference>
<protein>
    <recommendedName>
        <fullName evidence="9">Subtilisin inhibitor domain-containing protein</fullName>
    </recommendedName>
</protein>
<keyword evidence="5 8" id="KW-0646">Protease inhibitor</keyword>
<evidence type="ECO:0000259" key="9">
    <source>
        <dbReference type="Pfam" id="PF00720"/>
    </source>
</evidence>
<dbReference type="Gene3D" id="3.30.350.10">
    <property type="entry name" value="Subtilisin inhibitor-like"/>
    <property type="match status" value="1"/>
</dbReference>
<dbReference type="Proteomes" id="UP000308349">
    <property type="component" value="Unassembled WGS sequence"/>
</dbReference>
<dbReference type="PRINTS" id="PR00294">
    <property type="entry name" value="SSBTLNINHBTR"/>
</dbReference>
<dbReference type="AlphaFoldDB" id="A0A5R8P852"/>
<sequence length="94" mass="10242">MRCGFNGPKGGNVELHLESGRSHPNPEAACDELRSADGNFEVVVKPKSGVTCATEWKPIVVTAQGVWQGKRVSYANIFAYPCQFTYGQGTIFSF</sequence>
<evidence type="ECO:0000313" key="10">
    <source>
        <dbReference type="EMBL" id="TLG00363.1"/>
    </source>
</evidence>
<evidence type="ECO:0000256" key="7">
    <source>
        <dbReference type="ARBA" id="ARBA00023157"/>
    </source>
</evidence>
<accession>A0A5R8P852</accession>
<comment type="similarity">
    <text evidence="2 8">Belongs to the protease inhibitor I16 (SSI) family.</text>
</comment>
<gene>
    <name evidence="10" type="ORF">FEK35_23940</name>
</gene>
<dbReference type="InterPro" id="IPR036819">
    <property type="entry name" value="Subtilisin_inhibitor-like_sf"/>
</dbReference>
<evidence type="ECO:0000256" key="4">
    <source>
        <dbReference type="ARBA" id="ARBA00022525"/>
    </source>
</evidence>
<keyword evidence="6 8" id="KW-0722">Serine protease inhibitor</keyword>